<dbReference type="InterPro" id="IPR003961">
    <property type="entry name" value="FN3_dom"/>
</dbReference>
<dbReference type="PANTHER" id="PTHR45656:SF4">
    <property type="entry name" value="PROTEIN CBR-CLEC-78"/>
    <property type="match status" value="1"/>
</dbReference>
<keyword evidence="3 4" id="KW-1015">Disulfide bond</keyword>
<dbReference type="EMBL" id="CASHTH010002690">
    <property type="protein sequence ID" value="CAI8033751.1"/>
    <property type="molecule type" value="Genomic_DNA"/>
</dbReference>
<evidence type="ECO:0000256" key="3">
    <source>
        <dbReference type="ARBA" id="ARBA00023157"/>
    </source>
</evidence>
<feature type="domain" description="Sushi" evidence="8">
    <location>
        <begin position="350"/>
        <end position="404"/>
    </location>
</feature>
<dbReference type="PROSITE" id="PS50835">
    <property type="entry name" value="IG_LIKE"/>
    <property type="match status" value="1"/>
</dbReference>
<feature type="transmembrane region" description="Helical" evidence="5">
    <location>
        <begin position="419"/>
        <end position="444"/>
    </location>
</feature>
<dbReference type="InterPro" id="IPR035976">
    <property type="entry name" value="Sushi/SCR/CCP_sf"/>
</dbReference>
<dbReference type="AlphaFoldDB" id="A0AA35SRR7"/>
<dbReference type="SMART" id="SM00032">
    <property type="entry name" value="CCP"/>
    <property type="match status" value="2"/>
</dbReference>
<keyword evidence="10" id="KW-1185">Reference proteome</keyword>
<dbReference type="InterPro" id="IPR007110">
    <property type="entry name" value="Ig-like_dom"/>
</dbReference>
<dbReference type="Pfam" id="PF00084">
    <property type="entry name" value="Sushi"/>
    <property type="match status" value="2"/>
</dbReference>
<evidence type="ECO:0000313" key="10">
    <source>
        <dbReference type="Proteomes" id="UP001174909"/>
    </source>
</evidence>
<dbReference type="CDD" id="cd00033">
    <property type="entry name" value="CCP"/>
    <property type="match status" value="2"/>
</dbReference>
<keyword evidence="4" id="KW-0768">Sushi</keyword>
<evidence type="ECO:0000259" key="8">
    <source>
        <dbReference type="PROSITE" id="PS50923"/>
    </source>
</evidence>
<keyword evidence="5" id="KW-1133">Transmembrane helix</keyword>
<organism evidence="9 10">
    <name type="scientific">Geodia barretti</name>
    <name type="common">Barrett's horny sponge</name>
    <dbReference type="NCBI Taxonomy" id="519541"/>
    <lineage>
        <taxon>Eukaryota</taxon>
        <taxon>Metazoa</taxon>
        <taxon>Porifera</taxon>
        <taxon>Demospongiae</taxon>
        <taxon>Heteroscleromorpha</taxon>
        <taxon>Tetractinellida</taxon>
        <taxon>Astrophorina</taxon>
        <taxon>Geodiidae</taxon>
        <taxon>Geodia</taxon>
    </lineage>
</organism>
<evidence type="ECO:0000256" key="1">
    <source>
        <dbReference type="ARBA" id="ARBA00022729"/>
    </source>
</evidence>
<dbReference type="InterPro" id="IPR051277">
    <property type="entry name" value="SEZ6_CSMD_C4BPB_Regulators"/>
</dbReference>
<reference evidence="9" key="1">
    <citation type="submission" date="2023-03" db="EMBL/GenBank/DDBJ databases">
        <authorList>
            <person name="Steffen K."/>
            <person name="Cardenas P."/>
        </authorList>
    </citation>
    <scope>NUCLEOTIDE SEQUENCE</scope>
</reference>
<dbReference type="SUPFAM" id="SSF49265">
    <property type="entry name" value="Fibronectin type III"/>
    <property type="match status" value="1"/>
</dbReference>
<evidence type="ECO:0000259" key="7">
    <source>
        <dbReference type="PROSITE" id="PS50853"/>
    </source>
</evidence>
<comment type="caution">
    <text evidence="4">Lacks conserved residue(s) required for the propagation of feature annotation.</text>
</comment>
<keyword evidence="5" id="KW-0472">Membrane</keyword>
<dbReference type="InterPro" id="IPR013783">
    <property type="entry name" value="Ig-like_fold"/>
</dbReference>
<evidence type="ECO:0000259" key="6">
    <source>
        <dbReference type="PROSITE" id="PS50835"/>
    </source>
</evidence>
<comment type="caution">
    <text evidence="9">The sequence shown here is derived from an EMBL/GenBank/DDBJ whole genome shotgun (WGS) entry which is preliminary data.</text>
</comment>
<dbReference type="CDD" id="cd00063">
    <property type="entry name" value="FN3"/>
    <property type="match status" value="1"/>
</dbReference>
<sequence>MYLFPERRRNVLRMFSHYYAMMYHGRIMRVLFILISIGILEPTLVEATQGQTITSSLAGKSACVGEDVTLTCCVVLSTGRLTWVIGSSDNTILFNLADDSSLTTQTDSTGQFTASLVNYSRDQQYSFLGDLTSTLHTQVNPSLTDYPIEILCYNGISNNISVPSYIKIAGLPSSPWNLTSSVVYGISQYSLVVGWERPRDDGGVEIDNYTLSLYQEDQTVVQTTTESLELPLSLYYSTVYSIIITANNCAGSSYPVSLTSVQACCRAPPSPVNGSIEEYRSTEEGAEIQFHCQNGYTPNERMSSQCLNSSWSPRPMDLVCIESNTSTIPPPLGMNCSLRDLSPSLVEENRVCGSVSGGGVCYSGDSVGSVAVYFCDDGYSLEGDTTRECLSSGLWNGTTPQCVEAEVAELDDVCKTTAIVIGVVCSLVFLTIGVLLGVVGVYLIQRVRGRSSGPTSSPPPPLPPPVTYEEVGVAREVKSSQDIQLTSNEAYGQVQL</sequence>
<evidence type="ECO:0000313" key="9">
    <source>
        <dbReference type="EMBL" id="CAI8033751.1"/>
    </source>
</evidence>
<accession>A0AA35SRR7</accession>
<dbReference type="Pfam" id="PF00041">
    <property type="entry name" value="fn3"/>
    <property type="match status" value="1"/>
</dbReference>
<evidence type="ECO:0000256" key="2">
    <source>
        <dbReference type="ARBA" id="ARBA00022737"/>
    </source>
</evidence>
<feature type="domain" description="Sushi" evidence="8">
    <location>
        <begin position="263"/>
        <end position="322"/>
    </location>
</feature>
<keyword evidence="1" id="KW-0732">Signal</keyword>
<protein>
    <submittedName>
        <fullName evidence="9">Sushi, von Willebrand factor type A, EGF and pentraxin domain-containing protein 1</fullName>
    </submittedName>
</protein>
<keyword evidence="2" id="KW-0677">Repeat</keyword>
<evidence type="ECO:0000256" key="5">
    <source>
        <dbReference type="SAM" id="Phobius"/>
    </source>
</evidence>
<dbReference type="PANTHER" id="PTHR45656">
    <property type="entry name" value="PROTEIN CBR-CLEC-78"/>
    <property type="match status" value="1"/>
</dbReference>
<keyword evidence="5" id="KW-0812">Transmembrane</keyword>
<dbReference type="Gene3D" id="2.10.70.10">
    <property type="entry name" value="Complement Module, domain 1"/>
    <property type="match status" value="2"/>
</dbReference>
<feature type="domain" description="Ig-like" evidence="6">
    <location>
        <begin position="42"/>
        <end position="126"/>
    </location>
</feature>
<gene>
    <name evidence="9" type="ORF">GBAR_LOCUS19044</name>
</gene>
<dbReference type="Gene3D" id="2.60.40.10">
    <property type="entry name" value="Immunoglobulins"/>
    <property type="match status" value="1"/>
</dbReference>
<dbReference type="PROSITE" id="PS50853">
    <property type="entry name" value="FN3"/>
    <property type="match status" value="1"/>
</dbReference>
<feature type="domain" description="Fibronectin type-III" evidence="7">
    <location>
        <begin position="174"/>
        <end position="270"/>
    </location>
</feature>
<dbReference type="Proteomes" id="UP001174909">
    <property type="component" value="Unassembled WGS sequence"/>
</dbReference>
<name>A0AA35SRR7_GEOBA</name>
<dbReference type="InterPro" id="IPR000436">
    <property type="entry name" value="Sushi_SCR_CCP_dom"/>
</dbReference>
<evidence type="ECO:0000256" key="4">
    <source>
        <dbReference type="PROSITE-ProRule" id="PRU00302"/>
    </source>
</evidence>
<dbReference type="InterPro" id="IPR036116">
    <property type="entry name" value="FN3_sf"/>
</dbReference>
<proteinExistence type="predicted"/>
<dbReference type="SUPFAM" id="SSF57535">
    <property type="entry name" value="Complement control module/SCR domain"/>
    <property type="match status" value="2"/>
</dbReference>
<feature type="disulfide bond" evidence="4">
    <location>
        <begin position="375"/>
        <end position="402"/>
    </location>
</feature>
<dbReference type="PROSITE" id="PS50923">
    <property type="entry name" value="SUSHI"/>
    <property type="match status" value="2"/>
</dbReference>